<dbReference type="Proteomes" id="UP001347796">
    <property type="component" value="Unassembled WGS sequence"/>
</dbReference>
<accession>A0AAN8GIZ0</accession>
<organism evidence="2 3">
    <name type="scientific">Patella caerulea</name>
    <name type="common">Rayed Mediterranean limpet</name>
    <dbReference type="NCBI Taxonomy" id="87958"/>
    <lineage>
        <taxon>Eukaryota</taxon>
        <taxon>Metazoa</taxon>
        <taxon>Spiralia</taxon>
        <taxon>Lophotrochozoa</taxon>
        <taxon>Mollusca</taxon>
        <taxon>Gastropoda</taxon>
        <taxon>Patellogastropoda</taxon>
        <taxon>Patelloidea</taxon>
        <taxon>Patellidae</taxon>
        <taxon>Patella</taxon>
    </lineage>
</organism>
<evidence type="ECO:0000313" key="2">
    <source>
        <dbReference type="EMBL" id="KAK6167564.1"/>
    </source>
</evidence>
<feature type="domain" description="IgGFc-binding protein N-terminal" evidence="1">
    <location>
        <begin position="121"/>
        <end position="412"/>
    </location>
</feature>
<evidence type="ECO:0000259" key="1">
    <source>
        <dbReference type="Pfam" id="PF17517"/>
    </source>
</evidence>
<name>A0AAN8GIZ0_PATCE</name>
<gene>
    <name evidence="2" type="ORF">SNE40_021560</name>
</gene>
<dbReference type="PANTHER" id="PTHR46534">
    <property type="entry name" value="IGGFC_BINDING DOMAIN-CONTAINING PROTEIN"/>
    <property type="match status" value="1"/>
</dbReference>
<dbReference type="PANTHER" id="PTHR46534:SF1">
    <property type="entry name" value="IGGFC-BINDING PROTEIN N-TERMINAL DOMAIN-CONTAINING PROTEIN"/>
    <property type="match status" value="1"/>
</dbReference>
<reference evidence="2 3" key="1">
    <citation type="submission" date="2024-01" db="EMBL/GenBank/DDBJ databases">
        <title>The genome of the rayed Mediterranean limpet Patella caerulea (Linnaeus, 1758).</title>
        <authorList>
            <person name="Anh-Thu Weber A."/>
            <person name="Halstead-Nussloch G."/>
        </authorList>
    </citation>
    <scope>NUCLEOTIDE SEQUENCE [LARGE SCALE GENOMIC DNA]</scope>
    <source>
        <strain evidence="2">AATW-2023a</strain>
        <tissue evidence="2">Whole specimen</tissue>
    </source>
</reference>
<sequence>MGKNVSIIKLIVFCSIYLVTIKGRVQSKGRQFLINFMNNGNPGANFLFASSEESGNFTIESISMSSLVLPLSPMKSISIRLPDNLESMPKTNLDRVGILVTSTVDMTIYALNENTAGNSEDSYAVLPITALSTIYVVTGAGSNELITVAAVEDSTHVNITLKTTCNVDWERTTYYDGDTISVDINSLGVLQLSHTSNSDRQCVFAGTKVSSDKPVSVLSGASCTGTNCDHAVTQMLPVELWGKRFIVPSFNDTGHIRIQIAASEDDTNIYVTEHYGDGTRHTTHRIIDANRVMDIYVPNLTFTEIFSYKNILVTGFSTGPAPFSFPIASIESFGWNYTISTMDNVYASNFSSFVNILTKTDMLSTLTMDGYAPHPSHWSRVTDLGYSVATIPITRGGHRFEASDPFMVLVYGYSAKGSYGYNAGYGFDNLPSGGLVVTAPTLPPTTMSVTTVSTVTASPNSCIDKPGVDCHLLDDNLHVCKDPKTAQEYCRKYCKICSHCPKPGGCIIG</sequence>
<evidence type="ECO:0000313" key="3">
    <source>
        <dbReference type="Proteomes" id="UP001347796"/>
    </source>
</evidence>
<dbReference type="InterPro" id="IPR035234">
    <property type="entry name" value="IgGFc-bd_N"/>
</dbReference>
<dbReference type="EMBL" id="JAZGQO010000018">
    <property type="protein sequence ID" value="KAK6167564.1"/>
    <property type="molecule type" value="Genomic_DNA"/>
</dbReference>
<dbReference type="AlphaFoldDB" id="A0AAN8GIZ0"/>
<comment type="caution">
    <text evidence="2">The sequence shown here is derived from an EMBL/GenBank/DDBJ whole genome shotgun (WGS) entry which is preliminary data.</text>
</comment>
<protein>
    <recommendedName>
        <fullName evidence="1">IgGFc-binding protein N-terminal domain-containing protein</fullName>
    </recommendedName>
</protein>
<proteinExistence type="predicted"/>
<dbReference type="Pfam" id="PF17517">
    <property type="entry name" value="IgGFc_binding"/>
    <property type="match status" value="1"/>
</dbReference>
<keyword evidence="3" id="KW-1185">Reference proteome</keyword>